<evidence type="ECO:0000313" key="1">
    <source>
        <dbReference type="EMBL" id="ODQ90898.1"/>
    </source>
</evidence>
<gene>
    <name evidence="1" type="ORF">BHQ18_09325</name>
</gene>
<evidence type="ECO:0000313" key="2">
    <source>
        <dbReference type="Proteomes" id="UP000094053"/>
    </source>
</evidence>
<name>A0A1E3RM20_MYCFV</name>
<dbReference type="RefSeq" id="WP_069413288.1">
    <property type="nucleotide sequence ID" value="NZ_JACKUL010000026.1"/>
</dbReference>
<dbReference type="Proteomes" id="UP000094053">
    <property type="component" value="Unassembled WGS sequence"/>
</dbReference>
<protein>
    <submittedName>
        <fullName evidence="1">Uncharacterized protein</fullName>
    </submittedName>
</protein>
<dbReference type="AlphaFoldDB" id="A0A1E3RM20"/>
<organism evidence="1 2">
    <name type="scientific">Mycolicibacterium flavescens</name>
    <name type="common">Mycobacterium flavescens</name>
    <dbReference type="NCBI Taxonomy" id="1776"/>
    <lineage>
        <taxon>Bacteria</taxon>
        <taxon>Bacillati</taxon>
        <taxon>Actinomycetota</taxon>
        <taxon>Actinomycetes</taxon>
        <taxon>Mycobacteriales</taxon>
        <taxon>Mycobacteriaceae</taxon>
        <taxon>Mycolicibacterium</taxon>
    </lineage>
</organism>
<sequence>MPAQPRSAELDDDLLERIRAVFESHPEIETLSNKRLNRIVRYDARGVWVETSRSERLGTGPQLVPAWMIVVAWKRLNDAGHLSHDELLNELNVKRSAFVMALLARFRDVVIRSSYPIVIGLTKRPQ</sequence>
<reference evidence="2" key="1">
    <citation type="submission" date="2016-09" db="EMBL/GenBank/DDBJ databases">
        <authorList>
            <person name="Greninger A.L."/>
            <person name="Jerome K.R."/>
            <person name="Mcnair B."/>
            <person name="Wallis C."/>
            <person name="Fang F."/>
        </authorList>
    </citation>
    <scope>NUCLEOTIDE SEQUENCE [LARGE SCALE GENOMIC DNA]</scope>
    <source>
        <strain evidence="2">M6</strain>
    </source>
</reference>
<dbReference type="OrthoDB" id="4732508at2"/>
<dbReference type="EMBL" id="MIHA01000005">
    <property type="protein sequence ID" value="ODQ90898.1"/>
    <property type="molecule type" value="Genomic_DNA"/>
</dbReference>
<comment type="caution">
    <text evidence="1">The sequence shown here is derived from an EMBL/GenBank/DDBJ whole genome shotgun (WGS) entry which is preliminary data.</text>
</comment>
<accession>A0A1E3RM20</accession>
<keyword evidence="2" id="KW-1185">Reference proteome</keyword>
<proteinExistence type="predicted"/>